<dbReference type="PANTHER" id="PTHR42839:SF2">
    <property type="entry name" value="ISOCHORISMATE SYNTHASE ENTC"/>
    <property type="match status" value="1"/>
</dbReference>
<organism evidence="7 8">
    <name type="scientific">Propioniciclava sinopodophylli</name>
    <dbReference type="NCBI Taxonomy" id="1837344"/>
    <lineage>
        <taxon>Bacteria</taxon>
        <taxon>Bacillati</taxon>
        <taxon>Actinomycetota</taxon>
        <taxon>Actinomycetes</taxon>
        <taxon>Propionibacteriales</taxon>
        <taxon>Propionibacteriaceae</taxon>
        <taxon>Propioniciclava</taxon>
    </lineage>
</organism>
<evidence type="ECO:0000256" key="3">
    <source>
        <dbReference type="ARBA" id="ARBA00012824"/>
    </source>
</evidence>
<dbReference type="NCBIfam" id="TIGR00543">
    <property type="entry name" value="isochor_syn"/>
    <property type="match status" value="1"/>
</dbReference>
<dbReference type="OrthoDB" id="9806579at2"/>
<dbReference type="EMBL" id="SDMQ01000016">
    <property type="protein sequence ID" value="TBT82872.1"/>
    <property type="molecule type" value="Genomic_DNA"/>
</dbReference>
<dbReference type="RefSeq" id="WP_131169672.1">
    <property type="nucleotide sequence ID" value="NZ_SDMQ01000016.1"/>
</dbReference>
<evidence type="ECO:0000256" key="2">
    <source>
        <dbReference type="ARBA" id="ARBA00005297"/>
    </source>
</evidence>
<name>A0A4Q9KB29_9ACTN</name>
<dbReference type="SUPFAM" id="SSF56322">
    <property type="entry name" value="ADC synthase"/>
    <property type="match status" value="1"/>
</dbReference>
<feature type="domain" description="Chorismate-utilising enzyme C-terminal" evidence="6">
    <location>
        <begin position="144"/>
        <end position="393"/>
    </location>
</feature>
<dbReference type="Gene3D" id="3.60.120.10">
    <property type="entry name" value="Anthranilate synthase"/>
    <property type="match status" value="1"/>
</dbReference>
<keyword evidence="4 7" id="KW-0413">Isomerase</keyword>
<evidence type="ECO:0000256" key="5">
    <source>
        <dbReference type="ARBA" id="ARBA00041564"/>
    </source>
</evidence>
<dbReference type="InterPro" id="IPR004561">
    <property type="entry name" value="IsoChor_synthase"/>
</dbReference>
<dbReference type="Proteomes" id="UP000292373">
    <property type="component" value="Unassembled WGS sequence"/>
</dbReference>
<evidence type="ECO:0000313" key="8">
    <source>
        <dbReference type="Proteomes" id="UP000292373"/>
    </source>
</evidence>
<evidence type="ECO:0000313" key="7">
    <source>
        <dbReference type="EMBL" id="TBT82872.1"/>
    </source>
</evidence>
<dbReference type="AlphaFoldDB" id="A0A4Q9KB29"/>
<accession>A0A4Q9KB29</accession>
<sequence length="407" mass="42791">MTTGAAGQHTLQVQEPFATSLRRGLPLVWATGSGDDLTATLGWGEAFRATARGLDRFGTLDDAFTRWAARQGPDANPVAFATLTFAHDSSAESVLVVPQLIGRWAGGVLTVASQVAEPVGARLPRPSVPGEFEELELLPGTLTRQRYRQAVAAAVGRIADGEVEKVVIARDLLATSPDPLDVPALLARLQEANTASWTFHVDGLVGSSPEMLVATTGDRVHSQVLAGSAPVTGDVGLDDVTATRLAASAKDHAEHAYAARSVAERLETVATVSTRDPQVKRLRRIMHLATDITGTLHDHHSALALAGIVHPSAAVCGTPTDVAFRVIAELEGFDRGRYAGPVGWVDARGDGEFVIALRCGQVTADGTAIRLFAGGGIVAGSVPSDELAETARKFLPMYEALSPVDRP</sequence>
<evidence type="ECO:0000259" key="6">
    <source>
        <dbReference type="Pfam" id="PF00425"/>
    </source>
</evidence>
<evidence type="ECO:0000256" key="1">
    <source>
        <dbReference type="ARBA" id="ARBA00000799"/>
    </source>
</evidence>
<comment type="caution">
    <text evidence="7">The sequence shown here is derived from an EMBL/GenBank/DDBJ whole genome shotgun (WGS) entry which is preliminary data.</text>
</comment>
<comment type="catalytic activity">
    <reaction evidence="1">
        <text>chorismate = isochorismate</text>
        <dbReference type="Rhea" id="RHEA:18985"/>
        <dbReference type="ChEBI" id="CHEBI:29748"/>
        <dbReference type="ChEBI" id="CHEBI:29780"/>
        <dbReference type="EC" id="5.4.4.2"/>
    </reaction>
</comment>
<dbReference type="GO" id="GO:0008909">
    <property type="term" value="F:isochorismate synthase activity"/>
    <property type="evidence" value="ECO:0007669"/>
    <property type="project" value="UniProtKB-EC"/>
</dbReference>
<dbReference type="InterPro" id="IPR015890">
    <property type="entry name" value="Chorismate_C"/>
</dbReference>
<comment type="similarity">
    <text evidence="2">Belongs to the isochorismate synthase family.</text>
</comment>
<gene>
    <name evidence="7" type="ORF">ET989_12955</name>
</gene>
<protein>
    <recommendedName>
        <fullName evidence="3">isochorismate synthase</fullName>
        <ecNumber evidence="3">5.4.4.2</ecNumber>
    </recommendedName>
    <alternativeName>
        <fullName evidence="5">Isochorismate mutase</fullName>
    </alternativeName>
</protein>
<keyword evidence="8" id="KW-1185">Reference proteome</keyword>
<dbReference type="PANTHER" id="PTHR42839">
    <property type="entry name" value="ISOCHORISMATE SYNTHASE ENTC"/>
    <property type="match status" value="1"/>
</dbReference>
<dbReference type="EC" id="5.4.4.2" evidence="3"/>
<proteinExistence type="inferred from homology"/>
<dbReference type="InterPro" id="IPR005801">
    <property type="entry name" value="ADC_synthase"/>
</dbReference>
<reference evidence="7 8" key="1">
    <citation type="submission" date="2019-01" db="EMBL/GenBank/DDBJ databases">
        <title>Lactibacter flavus gen. nov., sp. nov., a novel bacterium of the family Propionibacteriaceae isolated from raw milk and dairy products.</title>
        <authorList>
            <person name="Huptas C."/>
            <person name="Wenning M."/>
            <person name="Breitenwieser F."/>
            <person name="Doll E."/>
            <person name="Von Neubeck M."/>
            <person name="Busse H.-J."/>
            <person name="Scherer S."/>
        </authorList>
    </citation>
    <scope>NUCLEOTIDE SEQUENCE [LARGE SCALE GENOMIC DNA]</scope>
    <source>
        <strain evidence="7 8">KCTC 33808</strain>
    </source>
</reference>
<evidence type="ECO:0000256" key="4">
    <source>
        <dbReference type="ARBA" id="ARBA00023235"/>
    </source>
</evidence>
<dbReference type="Pfam" id="PF00425">
    <property type="entry name" value="Chorismate_bind"/>
    <property type="match status" value="1"/>
</dbReference>